<organism evidence="1">
    <name type="scientific">marine metagenome</name>
    <dbReference type="NCBI Taxonomy" id="408172"/>
    <lineage>
        <taxon>unclassified sequences</taxon>
        <taxon>metagenomes</taxon>
        <taxon>ecological metagenomes</taxon>
    </lineage>
</organism>
<evidence type="ECO:0000313" key="1">
    <source>
        <dbReference type="EMBL" id="SVC38158.1"/>
    </source>
</evidence>
<gene>
    <name evidence="1" type="ORF">METZ01_LOCUS291012</name>
</gene>
<feature type="non-terminal residue" evidence="1">
    <location>
        <position position="1"/>
    </location>
</feature>
<reference evidence="1" key="1">
    <citation type="submission" date="2018-05" db="EMBL/GenBank/DDBJ databases">
        <authorList>
            <person name="Lanie J.A."/>
            <person name="Ng W.-L."/>
            <person name="Kazmierczak K.M."/>
            <person name="Andrzejewski T.M."/>
            <person name="Davidsen T.M."/>
            <person name="Wayne K.J."/>
            <person name="Tettelin H."/>
            <person name="Glass J.I."/>
            <person name="Rusch D."/>
            <person name="Podicherti R."/>
            <person name="Tsui H.-C.T."/>
            <person name="Winkler M.E."/>
        </authorList>
    </citation>
    <scope>NUCLEOTIDE SEQUENCE</scope>
</reference>
<dbReference type="AlphaFoldDB" id="A0A382LN47"/>
<sequence length="160" mass="18002">ELNLDEEDFDGKLVDYLEESPFWRDKDNEWLYCLAYNGYIVKIGMTITSLKARYGSYSCGTRRAMKKGSCSTTNFIITECNFAALNNGLGVVIYGIRLPKVTQKLSLGNCTPQVMPLSGARSYEIMVTGFFKDHYGHKPVLCVQHGKNTTTNGSLEEFLQ</sequence>
<dbReference type="EMBL" id="UINC01088166">
    <property type="protein sequence ID" value="SVC38158.1"/>
    <property type="molecule type" value="Genomic_DNA"/>
</dbReference>
<accession>A0A382LN47</accession>
<protein>
    <submittedName>
        <fullName evidence="1">Uncharacterized protein</fullName>
    </submittedName>
</protein>
<proteinExistence type="predicted"/>
<dbReference type="Gene3D" id="3.40.1440.50">
    <property type="match status" value="1"/>
</dbReference>
<name>A0A382LN47_9ZZZZ</name>